<evidence type="ECO:0000313" key="5">
    <source>
        <dbReference type="EMBL" id="GLK67071.1"/>
    </source>
</evidence>
<dbReference type="GO" id="GO:0030288">
    <property type="term" value="C:outer membrane-bounded periplasmic space"/>
    <property type="evidence" value="ECO:0007669"/>
    <property type="project" value="TreeGrafter"/>
</dbReference>
<dbReference type="GO" id="GO:0015920">
    <property type="term" value="P:lipopolysaccharide transport"/>
    <property type="evidence" value="ECO:0007669"/>
    <property type="project" value="TreeGrafter"/>
</dbReference>
<reference evidence="5" key="1">
    <citation type="journal article" date="2014" name="Int. J. Syst. Evol. Microbiol.">
        <title>Complete genome sequence of Corynebacterium casei LMG S-19264T (=DSM 44701T), isolated from a smear-ripened cheese.</title>
        <authorList>
            <consortium name="US DOE Joint Genome Institute (JGI-PGF)"/>
            <person name="Walter F."/>
            <person name="Albersmeier A."/>
            <person name="Kalinowski J."/>
            <person name="Ruckert C."/>
        </authorList>
    </citation>
    <scope>NUCLEOTIDE SEQUENCE</scope>
    <source>
        <strain evidence="5">VKM B-2347</strain>
    </source>
</reference>
<comment type="caution">
    <text evidence="5">The sequence shown here is derived from an EMBL/GenBank/DDBJ whole genome shotgun (WGS) entry which is preliminary data.</text>
</comment>
<evidence type="ECO:0000259" key="4">
    <source>
        <dbReference type="Pfam" id="PF03968"/>
    </source>
</evidence>
<dbReference type="GO" id="GO:0009279">
    <property type="term" value="C:cell outer membrane"/>
    <property type="evidence" value="ECO:0007669"/>
    <property type="project" value="TreeGrafter"/>
</dbReference>
<evidence type="ECO:0000256" key="3">
    <source>
        <dbReference type="SAM" id="SignalP"/>
    </source>
</evidence>
<gene>
    <name evidence="5" type="ORF">GCM10008179_07090</name>
</gene>
<evidence type="ECO:0000256" key="2">
    <source>
        <dbReference type="SAM" id="MobiDB-lite"/>
    </source>
</evidence>
<dbReference type="InterPro" id="IPR005653">
    <property type="entry name" value="OstA-like_N"/>
</dbReference>
<feature type="region of interest" description="Disordered" evidence="2">
    <location>
        <begin position="100"/>
        <end position="127"/>
    </location>
</feature>
<feature type="region of interest" description="Disordered" evidence="2">
    <location>
        <begin position="189"/>
        <end position="219"/>
    </location>
</feature>
<dbReference type="GO" id="GO:0017089">
    <property type="term" value="F:glycolipid transfer activity"/>
    <property type="evidence" value="ECO:0007669"/>
    <property type="project" value="TreeGrafter"/>
</dbReference>
<keyword evidence="6" id="KW-1185">Reference proteome</keyword>
<protein>
    <recommendedName>
        <fullName evidence="4">Organic solvent tolerance-like N-terminal domain-containing protein</fullName>
    </recommendedName>
</protein>
<name>A0A9W6IZM4_9HYPH</name>
<feature type="chain" id="PRO_5040760232" description="Organic solvent tolerance-like N-terminal domain-containing protein" evidence="3">
    <location>
        <begin position="35"/>
        <end position="219"/>
    </location>
</feature>
<reference evidence="5" key="2">
    <citation type="submission" date="2023-01" db="EMBL/GenBank/DDBJ databases">
        <authorList>
            <person name="Sun Q."/>
            <person name="Evtushenko L."/>
        </authorList>
    </citation>
    <scope>NUCLEOTIDE SEQUENCE</scope>
    <source>
        <strain evidence="5">VKM B-2347</strain>
    </source>
</reference>
<dbReference type="InterPro" id="IPR052037">
    <property type="entry name" value="LPS_export_LptA"/>
</dbReference>
<dbReference type="Gene3D" id="2.60.450.10">
    <property type="entry name" value="Lipopolysaccharide (LPS) transport protein A like domain"/>
    <property type="match status" value="1"/>
</dbReference>
<dbReference type="PANTHER" id="PTHR36504">
    <property type="entry name" value="LIPOPOLYSACCHARIDE EXPORT SYSTEM PROTEIN LPTA"/>
    <property type="match status" value="1"/>
</dbReference>
<dbReference type="EMBL" id="BSFI01000004">
    <property type="protein sequence ID" value="GLK67071.1"/>
    <property type="molecule type" value="Genomic_DNA"/>
</dbReference>
<sequence length="219" mass="23092">MAATPKKRRSAEEPLMRLTIAAFAVLALAAPATAQQAVTSAFSGFSVRSDEPTNVEADNLEVRDQEHAAIFSGNVVMKQGISTLQTRKLTIYYYDKDKPAPAAGNAPKPIQGETKNPSGGAKPESGRDIRKMEAEGDVVVTQNDQKATGARGVFDTQANTADLTGGVVVTQGDNVIRGDRLHVNLTTQTSRIESSGGGGRVQGVFKPKPRDQAASGAKN</sequence>
<dbReference type="Proteomes" id="UP001143372">
    <property type="component" value="Unassembled WGS sequence"/>
</dbReference>
<evidence type="ECO:0000256" key="1">
    <source>
        <dbReference type="ARBA" id="ARBA00022729"/>
    </source>
</evidence>
<dbReference type="PANTHER" id="PTHR36504:SF1">
    <property type="entry name" value="LIPOPOLYSACCHARIDE EXPORT SYSTEM PROTEIN LPTA"/>
    <property type="match status" value="1"/>
</dbReference>
<dbReference type="Pfam" id="PF03968">
    <property type="entry name" value="LptD_N"/>
    <property type="match status" value="1"/>
</dbReference>
<feature type="compositionally biased region" description="Low complexity" evidence="2">
    <location>
        <begin position="100"/>
        <end position="109"/>
    </location>
</feature>
<feature type="signal peptide" evidence="3">
    <location>
        <begin position="1"/>
        <end position="34"/>
    </location>
</feature>
<organism evidence="5 6">
    <name type="scientific">Hansschlegelia plantiphila</name>
    <dbReference type="NCBI Taxonomy" id="374655"/>
    <lineage>
        <taxon>Bacteria</taxon>
        <taxon>Pseudomonadati</taxon>
        <taxon>Pseudomonadota</taxon>
        <taxon>Alphaproteobacteria</taxon>
        <taxon>Hyphomicrobiales</taxon>
        <taxon>Methylopilaceae</taxon>
        <taxon>Hansschlegelia</taxon>
    </lineage>
</organism>
<evidence type="ECO:0000313" key="6">
    <source>
        <dbReference type="Proteomes" id="UP001143372"/>
    </source>
</evidence>
<proteinExistence type="predicted"/>
<keyword evidence="1 3" id="KW-0732">Signal</keyword>
<accession>A0A9W6IZM4</accession>
<feature type="domain" description="Organic solvent tolerance-like N-terminal" evidence="4">
    <location>
        <begin position="54"/>
        <end position="188"/>
    </location>
</feature>
<dbReference type="AlphaFoldDB" id="A0A9W6IZM4"/>